<dbReference type="PANTHER" id="PTHR33744">
    <property type="entry name" value="CARBOHYDRATE DIACID REGULATOR"/>
    <property type="match status" value="1"/>
</dbReference>
<accession>A0ABZ0SKK2</accession>
<dbReference type="InterPro" id="IPR025736">
    <property type="entry name" value="PucR_C-HTH_dom"/>
</dbReference>
<dbReference type="Gene3D" id="1.10.10.2840">
    <property type="entry name" value="PucR C-terminal helix-turn-helix domain"/>
    <property type="match status" value="1"/>
</dbReference>
<dbReference type="RefSeq" id="WP_320941434.1">
    <property type="nucleotide sequence ID" value="NZ_BAABEU010000006.1"/>
</dbReference>
<evidence type="ECO:0000259" key="1">
    <source>
        <dbReference type="Pfam" id="PF13556"/>
    </source>
</evidence>
<dbReference type="Pfam" id="PF13556">
    <property type="entry name" value="HTH_30"/>
    <property type="match status" value="1"/>
</dbReference>
<proteinExistence type="predicted"/>
<dbReference type="Pfam" id="PF14361">
    <property type="entry name" value="RsbRD_N"/>
    <property type="match status" value="1"/>
</dbReference>
<dbReference type="InterPro" id="IPR042070">
    <property type="entry name" value="PucR_C-HTH_sf"/>
</dbReference>
<keyword evidence="4" id="KW-1185">Reference proteome</keyword>
<dbReference type="Proteomes" id="UP001323798">
    <property type="component" value="Chromosome"/>
</dbReference>
<organism evidence="3 4">
    <name type="scientific">Microbacterium rhizosphaerae</name>
    <dbReference type="NCBI Taxonomy" id="1678237"/>
    <lineage>
        <taxon>Bacteria</taxon>
        <taxon>Bacillati</taxon>
        <taxon>Actinomycetota</taxon>
        <taxon>Actinomycetes</taxon>
        <taxon>Micrococcales</taxon>
        <taxon>Microbacteriaceae</taxon>
        <taxon>Microbacterium</taxon>
    </lineage>
</organism>
<feature type="domain" description="PucR C-terminal helix-turn-helix" evidence="1">
    <location>
        <begin position="356"/>
        <end position="413"/>
    </location>
</feature>
<evidence type="ECO:0000313" key="4">
    <source>
        <dbReference type="Proteomes" id="UP001323798"/>
    </source>
</evidence>
<dbReference type="EMBL" id="CP139368">
    <property type="protein sequence ID" value="WPR88715.1"/>
    <property type="molecule type" value="Genomic_DNA"/>
</dbReference>
<dbReference type="PANTHER" id="PTHR33744:SF7">
    <property type="entry name" value="PUCR FAMILY TRANSCRIPTIONAL REGULATOR"/>
    <property type="match status" value="1"/>
</dbReference>
<name>A0ABZ0SKK2_9MICO</name>
<reference evidence="3 4" key="1">
    <citation type="submission" date="2023-11" db="EMBL/GenBank/DDBJ databases">
        <title>Genome sequence of Microbacterium rhizosphaerae KACC 19337.</title>
        <authorList>
            <person name="Choi H."/>
            <person name="Kim S."/>
            <person name="Kim Y."/>
            <person name="Kwon S.-W."/>
            <person name="Heo J."/>
        </authorList>
    </citation>
    <scope>NUCLEOTIDE SEQUENCE [LARGE SCALE GENOMIC DNA]</scope>
    <source>
        <strain evidence="3 4">KACC 19337</strain>
    </source>
</reference>
<sequence length="419" mass="45610">MKRRAALRVGIHVRLTSDQHVGERTRLRNIVIRHNGGVGKISQPPAALTERIDRDDLAEALLDAFRTEIPGYSRLPESVLRGQILEVIRQNLDLCLAWVAGGEEPQTAHLDEFGASAKNRAAEAMPVEDLLRAYRMGATAVWRVLVAEAAADERDALLRAAELVMSYLDRVSGIVAAAYLEERQHLVSEQERELRALLDALLEGDALDTSHHEAAARLGLSVSGRFTTFAATISGAGTHAHARAAAGLRAGGVLALTEGDRVVGLSSPRRDPTIALPAAAVAVVDVEVAREELAESLANIRLGIDIAVRDSRTGIVPIGDLTLDLLLARAPRLAADLRRRVTDPLGAKQSGPSGDLRRTVATYVELHRDRQQTAKRLHIHPNTLDHRLRRARELTKLDLDDPEDLATMVLALRGDRMTS</sequence>
<gene>
    <name evidence="3" type="ORF">SM116_13180</name>
</gene>
<dbReference type="InterPro" id="IPR051448">
    <property type="entry name" value="CdaR-like_regulators"/>
</dbReference>
<feature type="domain" description="RsbT co-antagonist protein RsbRD N-terminal" evidence="2">
    <location>
        <begin position="55"/>
        <end position="193"/>
    </location>
</feature>
<protein>
    <submittedName>
        <fullName evidence="3">Helix-turn-helix domain-containing protein</fullName>
    </submittedName>
</protein>
<dbReference type="InterPro" id="IPR025751">
    <property type="entry name" value="RsbRD_N_dom"/>
</dbReference>
<evidence type="ECO:0000259" key="2">
    <source>
        <dbReference type="Pfam" id="PF14361"/>
    </source>
</evidence>
<evidence type="ECO:0000313" key="3">
    <source>
        <dbReference type="EMBL" id="WPR88715.1"/>
    </source>
</evidence>